<dbReference type="Proteomes" id="UP000295146">
    <property type="component" value="Unassembled WGS sequence"/>
</dbReference>
<dbReference type="RefSeq" id="WP_134097883.1">
    <property type="nucleotide sequence ID" value="NZ_SODP01000001.1"/>
</dbReference>
<evidence type="ECO:0000256" key="7">
    <source>
        <dbReference type="SAM" id="Phobius"/>
    </source>
</evidence>
<keyword evidence="2" id="KW-0808">Transferase</keyword>
<dbReference type="Pfam" id="PF00069">
    <property type="entry name" value="Pkinase"/>
    <property type="match status" value="1"/>
</dbReference>
<feature type="compositionally biased region" description="Polar residues" evidence="6">
    <location>
        <begin position="414"/>
        <end position="427"/>
    </location>
</feature>
<dbReference type="AlphaFoldDB" id="A0A4R8CKG8"/>
<name>A0A4R8CKG8_9ACTN</name>
<keyword evidence="5" id="KW-0067">ATP-binding</keyword>
<feature type="domain" description="Protein kinase" evidence="8">
    <location>
        <begin position="9"/>
        <end position="309"/>
    </location>
</feature>
<evidence type="ECO:0000256" key="5">
    <source>
        <dbReference type="ARBA" id="ARBA00022840"/>
    </source>
</evidence>
<dbReference type="OrthoDB" id="3778994at2"/>
<evidence type="ECO:0000256" key="1">
    <source>
        <dbReference type="ARBA" id="ARBA00022527"/>
    </source>
</evidence>
<feature type="region of interest" description="Disordered" evidence="6">
    <location>
        <begin position="210"/>
        <end position="306"/>
    </location>
</feature>
<evidence type="ECO:0000259" key="8">
    <source>
        <dbReference type="PROSITE" id="PS50011"/>
    </source>
</evidence>
<keyword evidence="3" id="KW-0547">Nucleotide-binding</keyword>
<keyword evidence="10" id="KW-1185">Reference proteome</keyword>
<dbReference type="PROSITE" id="PS50011">
    <property type="entry name" value="PROTEIN_KINASE_DOM"/>
    <property type="match status" value="1"/>
</dbReference>
<evidence type="ECO:0000256" key="2">
    <source>
        <dbReference type="ARBA" id="ARBA00022679"/>
    </source>
</evidence>
<feature type="compositionally biased region" description="Pro residues" evidence="6">
    <location>
        <begin position="255"/>
        <end position="269"/>
    </location>
</feature>
<evidence type="ECO:0000256" key="3">
    <source>
        <dbReference type="ARBA" id="ARBA00022741"/>
    </source>
</evidence>
<feature type="transmembrane region" description="Helical" evidence="7">
    <location>
        <begin position="309"/>
        <end position="327"/>
    </location>
</feature>
<feature type="transmembrane region" description="Helical" evidence="7">
    <location>
        <begin position="339"/>
        <end position="362"/>
    </location>
</feature>
<dbReference type="SMART" id="SM00220">
    <property type="entry name" value="S_TKc"/>
    <property type="match status" value="1"/>
</dbReference>
<feature type="region of interest" description="Disordered" evidence="6">
    <location>
        <begin position="387"/>
        <end position="431"/>
    </location>
</feature>
<evidence type="ECO:0000256" key="6">
    <source>
        <dbReference type="SAM" id="MobiDB-lite"/>
    </source>
</evidence>
<keyword evidence="4 9" id="KW-0418">Kinase</keyword>
<keyword evidence="7" id="KW-0812">Transmembrane</keyword>
<dbReference type="GO" id="GO:0004674">
    <property type="term" value="F:protein serine/threonine kinase activity"/>
    <property type="evidence" value="ECO:0007669"/>
    <property type="project" value="UniProtKB-KW"/>
</dbReference>
<dbReference type="InterPro" id="IPR030616">
    <property type="entry name" value="Aur-like"/>
</dbReference>
<reference evidence="9 10" key="1">
    <citation type="submission" date="2019-03" db="EMBL/GenBank/DDBJ databases">
        <title>Genomic Encyclopedia of Type Strains, Phase III (KMG-III): the genomes of soil and plant-associated and newly described type strains.</title>
        <authorList>
            <person name="Whitman W."/>
        </authorList>
    </citation>
    <scope>NUCLEOTIDE SEQUENCE [LARGE SCALE GENOMIC DNA]</scope>
    <source>
        <strain evidence="9 10">VKM Ac-2573</strain>
    </source>
</reference>
<feature type="compositionally biased region" description="Low complexity" evidence="6">
    <location>
        <begin position="387"/>
        <end position="405"/>
    </location>
</feature>
<dbReference type="EMBL" id="SODP01000001">
    <property type="protein sequence ID" value="TDW75583.1"/>
    <property type="molecule type" value="Genomic_DNA"/>
</dbReference>
<evidence type="ECO:0000256" key="4">
    <source>
        <dbReference type="ARBA" id="ARBA00022777"/>
    </source>
</evidence>
<protein>
    <submittedName>
        <fullName evidence="9">Protein kinase-like protein</fullName>
    </submittedName>
</protein>
<evidence type="ECO:0000313" key="9">
    <source>
        <dbReference type="EMBL" id="TDW75583.1"/>
    </source>
</evidence>
<keyword evidence="7" id="KW-0472">Membrane</keyword>
<dbReference type="Gene3D" id="1.10.510.10">
    <property type="entry name" value="Transferase(Phosphotransferase) domain 1"/>
    <property type="match status" value="1"/>
</dbReference>
<organism evidence="9 10">
    <name type="scientific">Kribbella pratensis</name>
    <dbReference type="NCBI Taxonomy" id="2512112"/>
    <lineage>
        <taxon>Bacteria</taxon>
        <taxon>Bacillati</taxon>
        <taxon>Actinomycetota</taxon>
        <taxon>Actinomycetes</taxon>
        <taxon>Propionibacteriales</taxon>
        <taxon>Kribbellaceae</taxon>
        <taxon>Kribbella</taxon>
    </lineage>
</organism>
<accession>A0A4R8CKG8</accession>
<feature type="compositionally biased region" description="Basic residues" evidence="6">
    <location>
        <begin position="282"/>
        <end position="303"/>
    </location>
</feature>
<dbReference type="InterPro" id="IPR000719">
    <property type="entry name" value="Prot_kinase_dom"/>
</dbReference>
<gene>
    <name evidence="9" type="ORF">EV653_0717</name>
</gene>
<dbReference type="SUPFAM" id="SSF56112">
    <property type="entry name" value="Protein kinase-like (PK-like)"/>
    <property type="match status" value="1"/>
</dbReference>
<keyword evidence="7" id="KW-1133">Transmembrane helix</keyword>
<evidence type="ECO:0000313" key="10">
    <source>
        <dbReference type="Proteomes" id="UP000295146"/>
    </source>
</evidence>
<dbReference type="GO" id="GO:0005524">
    <property type="term" value="F:ATP binding"/>
    <property type="evidence" value="ECO:0007669"/>
    <property type="project" value="UniProtKB-KW"/>
</dbReference>
<proteinExistence type="predicted"/>
<comment type="caution">
    <text evidence="9">The sequence shown here is derived from an EMBL/GenBank/DDBJ whole genome shotgun (WGS) entry which is preliminary data.</text>
</comment>
<dbReference type="PANTHER" id="PTHR24350">
    <property type="entry name" value="SERINE/THREONINE-PROTEIN KINASE IAL-RELATED"/>
    <property type="match status" value="1"/>
</dbReference>
<sequence>MDLADFTGYSPRRQLGSGPAGTVWQVRDRTTGRNAVLKQIPITAVPDLRRLREDLSVLSRIRHPHIARVMEFRETETHLIVISQYLPAGSLARLLSRRGHLSRGELVTLLAPLAEAVSFLHRSHLSHGAITPHNVLLDADGRPVLTDAALHPAPPATDLTALAALAHQAGADPTVFAADLFTNTAPAALPRELLSLAAPTPIDLAVRETPTSATALPKPSGGPDLSTLLSAPRPKTSDDTPGDDDPIALSRGPLAAPPPKPPTAPPTPPVRREQSATPTGGSKRRPNRRTKSRRGRVLRRRPQSPHTTVLAAVLATIRGLVVRRLVVRRLVVRRRGRRPLYGTVAAAGLGAVVVLAIATVTIRTLDAPATAQADPVHPQITRVPAATVQPTAQPEPTATATVQPTGEPEATAAASVQPTGQPETTAAASGDPAAWTRTLQALDAQRAHAFWTLDLGALDRIYVPGSSPWRSDHALLSSYREQQIRVEGLRVQIDSSTIARRTPTTVTLKTTDHLSAGQAVDQTGAKTQLPRGAPTTRLITLTTNPTTKVWRITAITQA</sequence>
<keyword evidence="1" id="KW-0723">Serine/threonine-protein kinase</keyword>
<feature type="region of interest" description="Disordered" evidence="6">
    <location>
        <begin position="1"/>
        <end position="20"/>
    </location>
</feature>
<dbReference type="InterPro" id="IPR011009">
    <property type="entry name" value="Kinase-like_dom_sf"/>
</dbReference>